<dbReference type="InterPro" id="IPR000477">
    <property type="entry name" value="RT_dom"/>
</dbReference>
<evidence type="ECO:0000256" key="7">
    <source>
        <dbReference type="ARBA" id="ARBA00022884"/>
    </source>
</evidence>
<evidence type="ECO:0000313" key="18">
    <source>
        <dbReference type="EMBL" id="APA07562.1"/>
    </source>
</evidence>
<feature type="compositionally biased region" description="Basic residues" evidence="14">
    <location>
        <begin position="822"/>
        <end position="833"/>
    </location>
</feature>
<dbReference type="GO" id="GO:0003964">
    <property type="term" value="F:RNA-directed DNA polymerase activity"/>
    <property type="evidence" value="ECO:0007669"/>
    <property type="project" value="UniProtKB-KW"/>
</dbReference>
<dbReference type="InterPro" id="IPR043502">
    <property type="entry name" value="DNA/RNA_pol_sf"/>
</dbReference>
<keyword evidence="8" id="KW-0229">DNA integration</keyword>
<dbReference type="PROSITE" id="PS50878">
    <property type="entry name" value="RT_POL"/>
    <property type="match status" value="1"/>
</dbReference>
<dbReference type="SUPFAM" id="SSF53098">
    <property type="entry name" value="Ribonuclease H-like"/>
    <property type="match status" value="1"/>
</dbReference>
<dbReference type="Pfam" id="PF00665">
    <property type="entry name" value="rve"/>
    <property type="match status" value="1"/>
</dbReference>
<dbReference type="GO" id="GO:0005634">
    <property type="term" value="C:nucleus"/>
    <property type="evidence" value="ECO:0007669"/>
    <property type="project" value="UniProtKB-ARBA"/>
</dbReference>
<dbReference type="PANTHER" id="PTHR37984:SF5">
    <property type="entry name" value="PROTEIN NYNRIN-LIKE"/>
    <property type="match status" value="1"/>
</dbReference>
<dbReference type="Pfam" id="PF00078">
    <property type="entry name" value="RVT_1"/>
    <property type="match status" value="1"/>
</dbReference>
<dbReference type="FunFam" id="3.10.20.370:FF:000001">
    <property type="entry name" value="Retrovirus-related Pol polyprotein from transposon 17.6-like protein"/>
    <property type="match status" value="1"/>
</dbReference>
<dbReference type="Pfam" id="PF24626">
    <property type="entry name" value="SH3_Tf2-1"/>
    <property type="match status" value="1"/>
</dbReference>
<dbReference type="VEuPathDB" id="FungiDB:sscle_03g023320"/>
<evidence type="ECO:0000256" key="2">
    <source>
        <dbReference type="ARBA" id="ARBA00022670"/>
    </source>
</evidence>
<keyword evidence="7" id="KW-0694">RNA-binding</keyword>
<name>A0A1D9PYD4_SCLS1</name>
<dbReference type="OrthoDB" id="3563554at2759"/>
<dbReference type="AlphaFoldDB" id="A0A1D9PYD4"/>
<dbReference type="FunFam" id="3.30.70.270:FF:000063">
    <property type="entry name" value="Zinc knuckle domaincontaining protein"/>
    <property type="match status" value="1"/>
</dbReference>
<dbReference type="GO" id="GO:0003723">
    <property type="term" value="F:RNA binding"/>
    <property type="evidence" value="ECO:0007669"/>
    <property type="project" value="UniProtKB-KW"/>
</dbReference>
<evidence type="ECO:0000259" key="17">
    <source>
        <dbReference type="PROSITE" id="PS50994"/>
    </source>
</evidence>
<dbReference type="FunFam" id="3.30.420.10:FF:000032">
    <property type="entry name" value="Retrovirus-related Pol polyprotein from transposon 297-like Protein"/>
    <property type="match status" value="1"/>
</dbReference>
<dbReference type="CDD" id="cd09274">
    <property type="entry name" value="RNase_HI_RT_Ty3"/>
    <property type="match status" value="1"/>
</dbReference>
<evidence type="ECO:0000259" key="15">
    <source>
        <dbReference type="PROSITE" id="PS50013"/>
    </source>
</evidence>
<evidence type="ECO:0000256" key="11">
    <source>
        <dbReference type="ARBA" id="ARBA00023125"/>
    </source>
</evidence>
<dbReference type="Gene3D" id="2.40.50.40">
    <property type="match status" value="1"/>
</dbReference>
<evidence type="ECO:0008006" key="20">
    <source>
        <dbReference type="Google" id="ProtNLM"/>
    </source>
</evidence>
<dbReference type="Proteomes" id="UP000177798">
    <property type="component" value="Chromosome 3"/>
</dbReference>
<organism evidence="18 19">
    <name type="scientific">Sclerotinia sclerotiorum (strain ATCC 18683 / 1980 / Ss-1)</name>
    <name type="common">White mold</name>
    <name type="synonym">Whetzelinia sclerotiorum</name>
    <dbReference type="NCBI Taxonomy" id="665079"/>
    <lineage>
        <taxon>Eukaryota</taxon>
        <taxon>Fungi</taxon>
        <taxon>Dikarya</taxon>
        <taxon>Ascomycota</taxon>
        <taxon>Pezizomycotina</taxon>
        <taxon>Leotiomycetes</taxon>
        <taxon>Helotiales</taxon>
        <taxon>Sclerotiniaceae</taxon>
        <taxon>Sclerotinia</taxon>
    </lineage>
</organism>
<accession>A0A1D9PYD4</accession>
<dbReference type="GO" id="GO:0006310">
    <property type="term" value="P:DNA recombination"/>
    <property type="evidence" value="ECO:0007669"/>
    <property type="project" value="UniProtKB-KW"/>
</dbReference>
<feature type="domain" description="Reverse transcriptase" evidence="16">
    <location>
        <begin position="1"/>
        <end position="81"/>
    </location>
</feature>
<dbReference type="InterPro" id="IPR000953">
    <property type="entry name" value="Chromo/chromo_shadow_dom"/>
</dbReference>
<keyword evidence="10" id="KW-0548">Nucleotidyltransferase</keyword>
<dbReference type="Gene3D" id="1.10.340.70">
    <property type="match status" value="1"/>
</dbReference>
<evidence type="ECO:0000256" key="6">
    <source>
        <dbReference type="ARBA" id="ARBA00022842"/>
    </source>
</evidence>
<dbReference type="Gene3D" id="3.30.420.10">
    <property type="entry name" value="Ribonuclease H-like superfamily/Ribonuclease H"/>
    <property type="match status" value="1"/>
</dbReference>
<feature type="domain" description="Chromo" evidence="15">
    <location>
        <begin position="750"/>
        <end position="808"/>
    </location>
</feature>
<keyword evidence="3" id="KW-0479">Metal-binding</keyword>
<dbReference type="GO" id="GO:0003887">
    <property type="term" value="F:DNA-directed DNA polymerase activity"/>
    <property type="evidence" value="ECO:0007669"/>
    <property type="project" value="UniProtKB-KW"/>
</dbReference>
<dbReference type="InterPro" id="IPR036397">
    <property type="entry name" value="RNaseH_sf"/>
</dbReference>
<keyword evidence="5" id="KW-0378">Hydrolase</keyword>
<dbReference type="SUPFAM" id="SSF54160">
    <property type="entry name" value="Chromo domain-like"/>
    <property type="match status" value="1"/>
</dbReference>
<dbReference type="Pfam" id="PF17919">
    <property type="entry name" value="RT_RNaseH_2"/>
    <property type="match status" value="1"/>
</dbReference>
<dbReference type="Pfam" id="PF17921">
    <property type="entry name" value="Integrase_H2C2"/>
    <property type="match status" value="1"/>
</dbReference>
<dbReference type="FunFam" id="3.30.70.270:FF:000003">
    <property type="entry name" value="Transposon Ty3-G Gag-Pol polyprotein"/>
    <property type="match status" value="1"/>
</dbReference>
<evidence type="ECO:0000256" key="1">
    <source>
        <dbReference type="ARBA" id="ARBA00011353"/>
    </source>
</evidence>
<keyword evidence="4" id="KW-0064">Aspartyl protease</keyword>
<evidence type="ECO:0000256" key="12">
    <source>
        <dbReference type="ARBA" id="ARBA00023172"/>
    </source>
</evidence>
<dbReference type="EMBL" id="CP017816">
    <property type="protein sequence ID" value="APA07562.1"/>
    <property type="molecule type" value="Genomic_DNA"/>
</dbReference>
<evidence type="ECO:0000256" key="4">
    <source>
        <dbReference type="ARBA" id="ARBA00022750"/>
    </source>
</evidence>
<dbReference type="GO" id="GO:0006338">
    <property type="term" value="P:chromatin remodeling"/>
    <property type="evidence" value="ECO:0007669"/>
    <property type="project" value="UniProtKB-ARBA"/>
</dbReference>
<dbReference type="PROSITE" id="PS50013">
    <property type="entry name" value="CHROMO_2"/>
    <property type="match status" value="1"/>
</dbReference>
<dbReference type="InterPro" id="IPR023780">
    <property type="entry name" value="Chromo_domain"/>
</dbReference>
<dbReference type="InterPro" id="IPR012337">
    <property type="entry name" value="RNaseH-like_sf"/>
</dbReference>
<dbReference type="GO" id="GO:0006508">
    <property type="term" value="P:proteolysis"/>
    <property type="evidence" value="ECO:0007669"/>
    <property type="project" value="UniProtKB-KW"/>
</dbReference>
<dbReference type="Pfam" id="PF00385">
    <property type="entry name" value="Chromo"/>
    <property type="match status" value="1"/>
</dbReference>
<proteinExistence type="predicted"/>
<dbReference type="InterPro" id="IPR016197">
    <property type="entry name" value="Chromo-like_dom_sf"/>
</dbReference>
<feature type="domain" description="Integrase catalytic" evidence="17">
    <location>
        <begin position="445"/>
        <end position="610"/>
    </location>
</feature>
<keyword evidence="11" id="KW-0238">DNA-binding</keyword>
<dbReference type="PANTHER" id="PTHR37984">
    <property type="entry name" value="PROTEIN CBG26694"/>
    <property type="match status" value="1"/>
</dbReference>
<keyword evidence="10" id="KW-0239">DNA-directed DNA polymerase</keyword>
<evidence type="ECO:0000256" key="9">
    <source>
        <dbReference type="ARBA" id="ARBA00022918"/>
    </source>
</evidence>
<keyword evidence="13" id="KW-0511">Multifunctional enzyme</keyword>
<feature type="region of interest" description="Disordered" evidence="14">
    <location>
        <begin position="795"/>
        <end position="833"/>
    </location>
</feature>
<sequence>MPFGLTNAPATCQRQNNEILKEFSSFVICYLDDILIFSQKVEEHEGHVIKVLEAFRKVDSRLKLSKCEFSVKKVTFLGYVIEPGQMSIDPEKTEKVKNWERPRNVKDVQTILGFANFCRVFIKDFSKMVEPLTEMTKKGVGFVWNEKAEQAFQEIKDRFTREPILYNYHDDRESIIETDASDTCVAGVHLQRDDNGKLHPVAYYSSKMDKTEQNYNIYEKELMAIVKSLKHWRIYLQGAKFPVIIHTDHMNLRTFTTTKVLDNRRLARWAEELASFDLIIKHVKGKDNARADALSRPPGYEDDKTYQETAILKALPNGDLVPNLTEIAVLENKPTEVWRNKLIRAQQNKEGVKWPEPPVTVDGLIRVVGKIWLPSSIAPEFIEEQHALPAHGHQGVRRTYLRIKRQYWSPGLRTMVNKVVTECDTCIRNKASHHAPYGQMHTTEIPPSPWKSISWDFIGPLPKSKDPTTGVEYDYLLVIIDRLTKYMILVPCKTTLTAETLAAIFLKEVIAVHGLPEEILSDRDKLFTSKFWSALVALLGVKRKMSTAFHPQTNGGNERVNQVVEAYLRCYVNYQQNNWVGLLPLAQFAYNSSASETTQVTPNYANFGYELVAYREPGIPEVENQSAMVQTERLKEVHKELAAELKFVAERNAHYYNKKRSQEPTLKEGDKVYLLRKNIETKRPSAKLDHKKLGPFKIKKVKGPLNYELALPKNMNIHPVFHISLLELAPPGAPKAPETEIISTDQNAEYEVENILDCKYIRGKVKYLVKWEDYPDSENTWELEKDLKHLEKFEEFRRQNPNLPRKKGGSTRPARKENSSHSVKKGRKSRNQS</sequence>
<evidence type="ECO:0000256" key="14">
    <source>
        <dbReference type="SAM" id="MobiDB-lite"/>
    </source>
</evidence>
<dbReference type="CDD" id="cd00024">
    <property type="entry name" value="CD_CSD"/>
    <property type="match status" value="1"/>
</dbReference>
<keyword evidence="12" id="KW-0233">DNA recombination</keyword>
<dbReference type="GO" id="GO:0003677">
    <property type="term" value="F:DNA binding"/>
    <property type="evidence" value="ECO:0007669"/>
    <property type="project" value="UniProtKB-KW"/>
</dbReference>
<evidence type="ECO:0000313" key="19">
    <source>
        <dbReference type="Proteomes" id="UP000177798"/>
    </source>
</evidence>
<evidence type="ECO:0000256" key="10">
    <source>
        <dbReference type="ARBA" id="ARBA00022932"/>
    </source>
</evidence>
<dbReference type="InterPro" id="IPR043128">
    <property type="entry name" value="Rev_trsase/Diguanyl_cyclase"/>
</dbReference>
<dbReference type="SMART" id="SM00298">
    <property type="entry name" value="CHROMO"/>
    <property type="match status" value="1"/>
</dbReference>
<evidence type="ECO:0000256" key="13">
    <source>
        <dbReference type="ARBA" id="ARBA00023268"/>
    </source>
</evidence>
<dbReference type="GO" id="GO:0015074">
    <property type="term" value="P:DNA integration"/>
    <property type="evidence" value="ECO:0007669"/>
    <property type="project" value="UniProtKB-KW"/>
</dbReference>
<keyword evidence="9" id="KW-0695">RNA-directed DNA polymerase</keyword>
<dbReference type="CDD" id="cd01647">
    <property type="entry name" value="RT_LTR"/>
    <property type="match status" value="1"/>
</dbReference>
<dbReference type="Gene3D" id="3.30.70.270">
    <property type="match status" value="2"/>
</dbReference>
<dbReference type="SUPFAM" id="SSF56672">
    <property type="entry name" value="DNA/RNA polymerases"/>
    <property type="match status" value="1"/>
</dbReference>
<reference evidence="19" key="1">
    <citation type="journal article" date="2017" name="Genome Biol. Evol.">
        <title>The complete genome sequence of the phytopathogenic fungus Sclerotinia sclerotiorum reveals insights into the genome architecture of broad host range pathogens.</title>
        <authorList>
            <person name="Derbyshire M."/>
            <person name="Denton-Giles M."/>
            <person name="Hegedus D."/>
            <person name="Seifbarghy S."/>
            <person name="Rollins J."/>
            <person name="van Kan J."/>
            <person name="Seidl M.F."/>
            <person name="Faino L."/>
            <person name="Mbengue M."/>
            <person name="Navaud O."/>
            <person name="Raffaele S."/>
            <person name="Hammond-Kosack K."/>
            <person name="Heard S."/>
            <person name="Oliver R."/>
        </authorList>
    </citation>
    <scope>NUCLEOTIDE SEQUENCE [LARGE SCALE GENOMIC DNA]</scope>
    <source>
        <strain evidence="19">ATCC 18683 / 1980 / Ss-1</strain>
    </source>
</reference>
<gene>
    <name evidence="18" type="ORF">sscle_03g023320</name>
</gene>
<dbReference type="GO" id="GO:0046872">
    <property type="term" value="F:metal ion binding"/>
    <property type="evidence" value="ECO:0007669"/>
    <property type="project" value="UniProtKB-KW"/>
</dbReference>
<dbReference type="Gene3D" id="3.10.20.370">
    <property type="match status" value="1"/>
</dbReference>
<dbReference type="GO" id="GO:0004190">
    <property type="term" value="F:aspartic-type endopeptidase activity"/>
    <property type="evidence" value="ECO:0007669"/>
    <property type="project" value="UniProtKB-KW"/>
</dbReference>
<evidence type="ECO:0000256" key="8">
    <source>
        <dbReference type="ARBA" id="ARBA00022908"/>
    </source>
</evidence>
<evidence type="ECO:0000259" key="16">
    <source>
        <dbReference type="PROSITE" id="PS50878"/>
    </source>
</evidence>
<comment type="subunit">
    <text evidence="1">Component of the NuA4 histone acetyltransferase complex.</text>
</comment>
<dbReference type="PROSITE" id="PS50994">
    <property type="entry name" value="INTEGRASE"/>
    <property type="match status" value="1"/>
</dbReference>
<dbReference type="InterPro" id="IPR001584">
    <property type="entry name" value="Integrase_cat-core"/>
</dbReference>
<dbReference type="InterPro" id="IPR056924">
    <property type="entry name" value="SH3_Tf2-1"/>
</dbReference>
<evidence type="ECO:0000256" key="5">
    <source>
        <dbReference type="ARBA" id="ARBA00022801"/>
    </source>
</evidence>
<dbReference type="InterPro" id="IPR050951">
    <property type="entry name" value="Retrovirus_Pol_polyprotein"/>
</dbReference>
<keyword evidence="2" id="KW-0645">Protease</keyword>
<evidence type="ECO:0000256" key="3">
    <source>
        <dbReference type="ARBA" id="ARBA00022723"/>
    </source>
</evidence>
<dbReference type="InterPro" id="IPR041577">
    <property type="entry name" value="RT_RNaseH_2"/>
</dbReference>
<keyword evidence="6" id="KW-0460">Magnesium</keyword>
<keyword evidence="10" id="KW-0808">Transferase</keyword>
<dbReference type="InterPro" id="IPR041588">
    <property type="entry name" value="Integrase_H2C2"/>
</dbReference>
<protein>
    <recommendedName>
        <fullName evidence="20">Reverse transcriptase</fullName>
    </recommendedName>
</protein>